<dbReference type="HAMAP" id="MF_02071">
    <property type="entry name" value="RlpA"/>
    <property type="match status" value="1"/>
</dbReference>
<dbReference type="Gene3D" id="2.40.40.10">
    <property type="entry name" value="RlpA-like domain"/>
    <property type="match status" value="1"/>
</dbReference>
<dbReference type="InterPro" id="IPR012997">
    <property type="entry name" value="RplA"/>
</dbReference>
<dbReference type="EC" id="4.2.2.-" evidence="3"/>
<evidence type="ECO:0000256" key="3">
    <source>
        <dbReference type="HAMAP-Rule" id="MF_02071"/>
    </source>
</evidence>
<dbReference type="PANTHER" id="PTHR34183:SF1">
    <property type="entry name" value="ENDOLYTIC PEPTIDOGLYCAN TRANSGLYCOSYLASE RLPA"/>
    <property type="match status" value="1"/>
</dbReference>
<dbReference type="PANTHER" id="PTHR34183">
    <property type="entry name" value="ENDOLYTIC PEPTIDOGLYCAN TRANSGLYCOSYLASE RLPA"/>
    <property type="match status" value="1"/>
</dbReference>
<sequence precursor="true">MRLRARIGGLALLCTAFAPKHNAHAASAAQTSLASEHQPALASAGHETDRAAWASSVRLALAKRAHRIALASHNVLAWSEHGVASWYGRRLAGHRTSSGARLDSQALTAAHPTLPMGSKVLVENEDTGRSVIVTVNDRGPFNSRIIDLSHAAAAELGMLGSGTAHVKLAPIPSGAPIKEDEPLEVAEAEADDTNAQALSAVTPVTKPRTAHKAVAIRHVRHHK</sequence>
<dbReference type="InterPro" id="IPR034718">
    <property type="entry name" value="RlpA"/>
</dbReference>
<organism evidence="6 7">
    <name type="scientific">Asaia lannensis NBRC 102526</name>
    <dbReference type="NCBI Taxonomy" id="1307926"/>
    <lineage>
        <taxon>Bacteria</taxon>
        <taxon>Pseudomonadati</taxon>
        <taxon>Pseudomonadota</taxon>
        <taxon>Alphaproteobacteria</taxon>
        <taxon>Acetobacterales</taxon>
        <taxon>Acetobacteraceae</taxon>
        <taxon>Asaia</taxon>
    </lineage>
</organism>
<keyword evidence="7" id="KW-1185">Reference proteome</keyword>
<comment type="similarity">
    <text evidence="3 4">Belongs to the RlpA family.</text>
</comment>
<gene>
    <name evidence="3" type="primary">rlpA</name>
    <name evidence="6" type="ORF">NF685_04875</name>
</gene>
<dbReference type="SUPFAM" id="SSF50685">
    <property type="entry name" value="Barwin-like endoglucanases"/>
    <property type="match status" value="1"/>
</dbReference>
<dbReference type="Proteomes" id="UP001523401">
    <property type="component" value="Unassembled WGS sequence"/>
</dbReference>
<name>A0ABT1CET4_9PROT</name>
<dbReference type="Pfam" id="PF03330">
    <property type="entry name" value="DPBB_1"/>
    <property type="match status" value="1"/>
</dbReference>
<evidence type="ECO:0000259" key="5">
    <source>
        <dbReference type="Pfam" id="PF03330"/>
    </source>
</evidence>
<reference evidence="6 7" key="1">
    <citation type="submission" date="2022-06" db="EMBL/GenBank/DDBJ databases">
        <title>Whole-genome of Asaia lannensis strain LMG 27011T.</title>
        <authorList>
            <person name="Sombolestani A."/>
        </authorList>
    </citation>
    <scope>NUCLEOTIDE SEQUENCE [LARGE SCALE GENOMIC DNA]</scope>
    <source>
        <strain evidence="6 7">NBRC 102526</strain>
    </source>
</reference>
<evidence type="ECO:0000313" key="7">
    <source>
        <dbReference type="Proteomes" id="UP001523401"/>
    </source>
</evidence>
<evidence type="ECO:0000256" key="2">
    <source>
        <dbReference type="ARBA" id="ARBA00023316"/>
    </source>
</evidence>
<feature type="domain" description="RlpA-like protein double-psi beta-barrel" evidence="5">
    <location>
        <begin position="80"/>
        <end position="167"/>
    </location>
</feature>
<keyword evidence="2 3" id="KW-0961">Cell wall biogenesis/degradation</keyword>
<evidence type="ECO:0000256" key="4">
    <source>
        <dbReference type="RuleBase" id="RU003495"/>
    </source>
</evidence>
<dbReference type="CDD" id="cd22268">
    <property type="entry name" value="DPBB_RlpA-like"/>
    <property type="match status" value="1"/>
</dbReference>
<dbReference type="NCBIfam" id="TIGR00413">
    <property type="entry name" value="rlpA"/>
    <property type="match status" value="1"/>
</dbReference>
<keyword evidence="1 3" id="KW-0456">Lyase</keyword>
<feature type="chain" id="PRO_5044913815" description="Endolytic peptidoglycan transglycosylase RlpA" evidence="3">
    <location>
        <begin position="26"/>
        <end position="223"/>
    </location>
</feature>
<dbReference type="EMBL" id="JAMXQU010000002">
    <property type="protein sequence ID" value="MCO6159365.1"/>
    <property type="molecule type" value="Genomic_DNA"/>
</dbReference>
<dbReference type="InterPro" id="IPR036908">
    <property type="entry name" value="RlpA-like_sf"/>
</dbReference>
<keyword evidence="3" id="KW-0732">Signal</keyword>
<comment type="function">
    <text evidence="3">Lytic transglycosylase with a strong preference for naked glycan strands that lack stem peptides.</text>
</comment>
<proteinExistence type="inferred from homology"/>
<dbReference type="InterPro" id="IPR009009">
    <property type="entry name" value="RlpA-like_DPBB"/>
</dbReference>
<feature type="signal peptide" evidence="3">
    <location>
        <begin position="1"/>
        <end position="25"/>
    </location>
</feature>
<comment type="caution">
    <text evidence="6">The sequence shown here is derived from an EMBL/GenBank/DDBJ whole genome shotgun (WGS) entry which is preliminary data.</text>
</comment>
<dbReference type="RefSeq" id="WP_252848795.1">
    <property type="nucleotide sequence ID" value="NZ_BAPW01000012.1"/>
</dbReference>
<accession>A0ABT1CET4</accession>
<evidence type="ECO:0000256" key="1">
    <source>
        <dbReference type="ARBA" id="ARBA00023239"/>
    </source>
</evidence>
<evidence type="ECO:0000313" key="6">
    <source>
        <dbReference type="EMBL" id="MCO6159365.1"/>
    </source>
</evidence>
<protein>
    <recommendedName>
        <fullName evidence="3">Endolytic peptidoglycan transglycosylase RlpA</fullName>
        <ecNumber evidence="3">4.2.2.-</ecNumber>
    </recommendedName>
</protein>